<comment type="caution">
    <text evidence="2">The sequence shown here is derived from an EMBL/GenBank/DDBJ whole genome shotgun (WGS) entry which is preliminary data.</text>
</comment>
<protein>
    <submittedName>
        <fullName evidence="2">Uncharacterized protein</fullName>
    </submittedName>
</protein>
<gene>
    <name evidence="2" type="ORF">LRP50_13095</name>
</gene>
<evidence type="ECO:0000313" key="3">
    <source>
        <dbReference type="Proteomes" id="UP001149400"/>
    </source>
</evidence>
<proteinExistence type="predicted"/>
<keyword evidence="3" id="KW-1185">Reference proteome</keyword>
<name>A0ABT5R1C4_9GAMM</name>
<evidence type="ECO:0000313" key="2">
    <source>
        <dbReference type="EMBL" id="MDD1794072.1"/>
    </source>
</evidence>
<dbReference type="EMBL" id="JAJUBC010000013">
    <property type="protein sequence ID" value="MDD1794072.1"/>
    <property type="molecule type" value="Genomic_DNA"/>
</dbReference>
<evidence type="ECO:0000256" key="1">
    <source>
        <dbReference type="SAM" id="MobiDB-lite"/>
    </source>
</evidence>
<accession>A0ABT5R1C4</accession>
<reference evidence="2" key="1">
    <citation type="submission" date="2021-12" db="EMBL/GenBank/DDBJ databases">
        <title>Enterovibrio ZSDZ35 sp. nov. and Enterovibrio ZSDZ42 sp. nov., isolated from coastal seawater in Qingdao.</title>
        <authorList>
            <person name="Zhang P."/>
        </authorList>
    </citation>
    <scope>NUCLEOTIDE SEQUENCE</scope>
    <source>
        <strain evidence="2">ZSDZ42</strain>
    </source>
</reference>
<dbReference type="RefSeq" id="WP_274164912.1">
    <property type="nucleotide sequence ID" value="NZ_JAJUBC010000013.1"/>
</dbReference>
<feature type="region of interest" description="Disordered" evidence="1">
    <location>
        <begin position="1"/>
        <end position="52"/>
    </location>
</feature>
<dbReference type="Proteomes" id="UP001149400">
    <property type="component" value="Unassembled WGS sequence"/>
</dbReference>
<organism evidence="2 3">
    <name type="scientific">Enterovibrio gelatinilyticus</name>
    <dbReference type="NCBI Taxonomy" id="2899819"/>
    <lineage>
        <taxon>Bacteria</taxon>
        <taxon>Pseudomonadati</taxon>
        <taxon>Pseudomonadota</taxon>
        <taxon>Gammaproteobacteria</taxon>
        <taxon>Vibrionales</taxon>
        <taxon>Vibrionaceae</taxon>
        <taxon>Enterovibrio</taxon>
    </lineage>
</organism>
<feature type="compositionally biased region" description="Basic and acidic residues" evidence="1">
    <location>
        <begin position="1"/>
        <end position="24"/>
    </location>
</feature>
<feature type="compositionally biased region" description="Basic residues" evidence="1">
    <location>
        <begin position="33"/>
        <end position="43"/>
    </location>
</feature>
<sequence>MAKWEQWLKNDTNRKEKVHSKFNDEFGDAPQRDKKRRKPRPSRPSHEDYPFD</sequence>